<keyword evidence="2" id="KW-0121">Carboxypeptidase</keyword>
<dbReference type="Gene3D" id="3.40.710.10">
    <property type="entry name" value="DD-peptidase/beta-lactamase superfamily"/>
    <property type="match status" value="1"/>
</dbReference>
<reference evidence="7" key="1">
    <citation type="submission" date="2018-02" db="EMBL/GenBank/DDBJ databases">
        <title>Genome sequencing of Solimonas sp. HR-BB.</title>
        <authorList>
            <person name="Lee Y."/>
            <person name="Jeon C.O."/>
        </authorList>
    </citation>
    <scope>NUCLEOTIDE SEQUENCE [LARGE SCALE GENOMIC DNA]</scope>
    <source>
        <strain evidence="7">HR-U</strain>
    </source>
</reference>
<dbReference type="InterPro" id="IPR036138">
    <property type="entry name" value="PBP_dimer_sf"/>
</dbReference>
<protein>
    <recommendedName>
        <fullName evidence="5">PASTA domain-containing protein</fullName>
    </recommendedName>
</protein>
<accession>A0A2S7ILN9</accession>
<feature type="domain" description="PASTA" evidence="5">
    <location>
        <begin position="699"/>
        <end position="755"/>
    </location>
</feature>
<dbReference type="RefSeq" id="WP_104709842.1">
    <property type="nucleotide sequence ID" value="NZ_PTRA01000001.1"/>
</dbReference>
<dbReference type="GO" id="GO:0004180">
    <property type="term" value="F:carboxypeptidase activity"/>
    <property type="evidence" value="ECO:0007669"/>
    <property type="project" value="UniProtKB-KW"/>
</dbReference>
<evidence type="ECO:0000256" key="2">
    <source>
        <dbReference type="ARBA" id="ARBA00022645"/>
    </source>
</evidence>
<dbReference type="EMBL" id="PTRA01000001">
    <property type="protein sequence ID" value="PQA58644.1"/>
    <property type="molecule type" value="Genomic_DNA"/>
</dbReference>
<dbReference type="Gene3D" id="3.90.1310.10">
    <property type="entry name" value="Penicillin-binding protein 2a (Domain 2)"/>
    <property type="match status" value="1"/>
</dbReference>
<dbReference type="InterPro" id="IPR001460">
    <property type="entry name" value="PCN-bd_Tpept"/>
</dbReference>
<dbReference type="Pfam" id="PF03793">
    <property type="entry name" value="PASTA"/>
    <property type="match status" value="1"/>
</dbReference>
<dbReference type="PANTHER" id="PTHR30627:SF1">
    <property type="entry name" value="PEPTIDOGLYCAN D,D-TRANSPEPTIDASE FTSI"/>
    <property type="match status" value="1"/>
</dbReference>
<dbReference type="Proteomes" id="UP000239590">
    <property type="component" value="Unassembled WGS sequence"/>
</dbReference>
<evidence type="ECO:0000256" key="1">
    <source>
        <dbReference type="ARBA" id="ARBA00004370"/>
    </source>
</evidence>
<dbReference type="InterPro" id="IPR005311">
    <property type="entry name" value="PBP_dimer"/>
</dbReference>
<dbReference type="PANTHER" id="PTHR30627">
    <property type="entry name" value="PEPTIDOGLYCAN D,D-TRANSPEPTIDASE"/>
    <property type="match status" value="1"/>
</dbReference>
<keyword evidence="4" id="KW-0812">Transmembrane</keyword>
<evidence type="ECO:0000313" key="6">
    <source>
        <dbReference type="EMBL" id="PQA58644.1"/>
    </source>
</evidence>
<proteinExistence type="predicted"/>
<dbReference type="Pfam" id="PF03717">
    <property type="entry name" value="PBP_dimer"/>
    <property type="match status" value="1"/>
</dbReference>
<dbReference type="InterPro" id="IPR005543">
    <property type="entry name" value="PASTA_dom"/>
</dbReference>
<dbReference type="InterPro" id="IPR012338">
    <property type="entry name" value="Beta-lactam/transpept-like"/>
</dbReference>
<dbReference type="PROSITE" id="PS51178">
    <property type="entry name" value="PASTA"/>
    <property type="match status" value="1"/>
</dbReference>
<organism evidence="6 7">
    <name type="scientific">Siphonobacter curvatus</name>
    <dbReference type="NCBI Taxonomy" id="2094562"/>
    <lineage>
        <taxon>Bacteria</taxon>
        <taxon>Pseudomonadati</taxon>
        <taxon>Bacteroidota</taxon>
        <taxon>Cytophagia</taxon>
        <taxon>Cytophagales</taxon>
        <taxon>Cytophagaceae</taxon>
        <taxon>Siphonobacter</taxon>
    </lineage>
</organism>
<evidence type="ECO:0000259" key="5">
    <source>
        <dbReference type="PROSITE" id="PS51178"/>
    </source>
</evidence>
<keyword evidence="3 4" id="KW-0472">Membrane</keyword>
<dbReference type="GO" id="GO:0071555">
    <property type="term" value="P:cell wall organization"/>
    <property type="evidence" value="ECO:0007669"/>
    <property type="project" value="TreeGrafter"/>
</dbReference>
<dbReference type="CDD" id="cd06575">
    <property type="entry name" value="PASTA_Pbp2x-like_2"/>
    <property type="match status" value="1"/>
</dbReference>
<dbReference type="GO" id="GO:0008658">
    <property type="term" value="F:penicillin binding"/>
    <property type="evidence" value="ECO:0007669"/>
    <property type="project" value="InterPro"/>
</dbReference>
<dbReference type="SUPFAM" id="SSF56601">
    <property type="entry name" value="beta-lactamase/transpeptidase-like"/>
    <property type="match status" value="1"/>
</dbReference>
<comment type="subcellular location">
    <subcellularLocation>
        <location evidence="1">Membrane</location>
    </subcellularLocation>
</comment>
<dbReference type="InterPro" id="IPR050515">
    <property type="entry name" value="Beta-lactam/transpept"/>
</dbReference>
<dbReference type="SUPFAM" id="SSF54184">
    <property type="entry name" value="Penicillin-binding protein 2x (pbp-2x), c-terminal domain"/>
    <property type="match status" value="1"/>
</dbReference>
<evidence type="ECO:0000256" key="4">
    <source>
        <dbReference type="SAM" id="Phobius"/>
    </source>
</evidence>
<dbReference type="Gene3D" id="3.30.450.330">
    <property type="match status" value="1"/>
</dbReference>
<dbReference type="Gene3D" id="3.30.10.20">
    <property type="match status" value="1"/>
</dbReference>
<sequence>MAEALNLKRRIFFRSVIVSAGLLVFSIAIAARIVYVQQVEGPEWKSRAENTRYRIIPATRGNIFSDDGSLLVTSVPEYRVGIDLSVTVRHSADSAHFYKNLDSLTIHLSSMLGEPASTLRKRILTARSRLLEVMAYNQAQTDTALWKIEPRYLSISPRPIAYEKKKWFFEQTQWASIRKATPEERAEDKALNRRKFRFKWQPLHRVKLFATGLNFELVPNREKPFRNTASRILGKTDDSLVKDPNGSAVAVMRGSTGIEKSFNRLLVGQEGHGWFENLRGSWRPLNESEEHHPVPGLDLHTTLNINMQDVTEAALLKAVKQYKAKYGVAIVMETRTGEIKAIANLHHVKDSTYVDDQNFAVNFRIAPGSTFKLATMMAVFEETNISPNDLVNTTGGRYLHLHDSNNSGYGVISIHDAFIRSSNVGMAKVLVQHFASKPDKFIDYLEQFHLADKLGFQVEVSRGNELPEFHRTTHRLYSKKTLPTMSIGEEMRLSALQMLSFYNAVANNGYWIQPIIVKTAKRGDLVEKDFTQTQRRDSKPICSEKTLKIVQKMLTDVLEDAHGTARSIRNPNYRIAGKTGTSKKFNGKLKTNNYYSSFIGYFPVEKPQYTILVSLDEPHNPLTGQSAYGGTAAAPVFREIADKVHALDLNMHRTLRGKAQHSNEWQDELASSHPQDLQSIAKSFNVKTSASGWDEVPRGSTQRVPNLKGMSLRDALYVLENRGYKVTYTGRGHVIAQSLEPGTEPEEKRITLELH</sequence>
<dbReference type="SUPFAM" id="SSF56519">
    <property type="entry name" value="Penicillin binding protein dimerisation domain"/>
    <property type="match status" value="1"/>
</dbReference>
<gene>
    <name evidence="6" type="ORF">C5O19_02990</name>
</gene>
<keyword evidence="2" id="KW-0645">Protease</keyword>
<evidence type="ECO:0000256" key="3">
    <source>
        <dbReference type="ARBA" id="ARBA00023136"/>
    </source>
</evidence>
<dbReference type="GO" id="GO:0005886">
    <property type="term" value="C:plasma membrane"/>
    <property type="evidence" value="ECO:0007669"/>
    <property type="project" value="TreeGrafter"/>
</dbReference>
<keyword evidence="7" id="KW-1185">Reference proteome</keyword>
<evidence type="ECO:0000313" key="7">
    <source>
        <dbReference type="Proteomes" id="UP000239590"/>
    </source>
</evidence>
<name>A0A2S7ILN9_9BACT</name>
<feature type="transmembrane region" description="Helical" evidence="4">
    <location>
        <begin position="12"/>
        <end position="35"/>
    </location>
</feature>
<dbReference type="Pfam" id="PF00905">
    <property type="entry name" value="Transpeptidase"/>
    <property type="match status" value="1"/>
</dbReference>
<comment type="caution">
    <text evidence="6">The sequence shown here is derived from an EMBL/GenBank/DDBJ whole genome shotgun (WGS) entry which is preliminary data.</text>
</comment>
<keyword evidence="4" id="KW-1133">Transmembrane helix</keyword>
<keyword evidence="2" id="KW-0378">Hydrolase</keyword>
<dbReference type="AlphaFoldDB" id="A0A2S7ILN9"/>
<dbReference type="OrthoDB" id="9804124at2"/>